<name>A0ABM7G7B2_9SPHN</name>
<dbReference type="PANTHER" id="PTHR43250">
    <property type="entry name" value="EXODEOXYRIBONUCLEASE III"/>
    <property type="match status" value="1"/>
</dbReference>
<organism evidence="1 2">
    <name type="scientific">Sphingomonas bisphenolicum</name>
    <dbReference type="NCBI Taxonomy" id="296544"/>
    <lineage>
        <taxon>Bacteria</taxon>
        <taxon>Pseudomonadati</taxon>
        <taxon>Pseudomonadota</taxon>
        <taxon>Alphaproteobacteria</taxon>
        <taxon>Sphingomonadales</taxon>
        <taxon>Sphingomonadaceae</taxon>
        <taxon>Sphingomonas</taxon>
    </lineage>
</organism>
<sequence length="98" mass="11295">MRNLPSPPALSLIELDAPVVCLGDFNVMPTDLDVYAPDRWREDALFAPEIRAAYARLIDQGWQNALRHRHSHETIYTFWKYLRQSFARNAGYGLTISC</sequence>
<dbReference type="PROSITE" id="PS00658">
    <property type="entry name" value="FORK_HEAD_2"/>
    <property type="match status" value="1"/>
</dbReference>
<keyword evidence="2" id="KW-1185">Reference proteome</keyword>
<dbReference type="RefSeq" id="WP_261934867.1">
    <property type="nucleotide sequence ID" value="NZ_AP018817.1"/>
</dbReference>
<evidence type="ECO:0000313" key="1">
    <source>
        <dbReference type="EMBL" id="BBF70562.1"/>
    </source>
</evidence>
<protein>
    <submittedName>
        <fullName evidence="1">Uncharacterized protein</fullName>
    </submittedName>
</protein>
<dbReference type="EMBL" id="AP018817">
    <property type="protein sequence ID" value="BBF70562.1"/>
    <property type="molecule type" value="Genomic_DNA"/>
</dbReference>
<dbReference type="PANTHER" id="PTHR43250:SF1">
    <property type="entry name" value="EXODEOXYRIBONUCLEASE III"/>
    <property type="match status" value="1"/>
</dbReference>
<dbReference type="InterPro" id="IPR036691">
    <property type="entry name" value="Endo/exonu/phosph_ase_sf"/>
</dbReference>
<reference evidence="1" key="1">
    <citation type="submission" date="2018-07" db="EMBL/GenBank/DDBJ databases">
        <title>Complete genome sequence of Sphingomonas bisphenolicum strain AO1, a bisphenol A degradative bacterium isolated from Japanese farm field.</title>
        <authorList>
            <person name="Murakami M."/>
            <person name="Koh M."/>
            <person name="Koba S."/>
            <person name="Matsumura Y."/>
        </authorList>
    </citation>
    <scope>NUCLEOTIDE SEQUENCE</scope>
    <source>
        <strain evidence="1">AO1</strain>
    </source>
</reference>
<dbReference type="SUPFAM" id="SSF56219">
    <property type="entry name" value="DNase I-like"/>
    <property type="match status" value="1"/>
</dbReference>
<gene>
    <name evidence="1" type="ORF">SBA_ch1_27620</name>
</gene>
<evidence type="ECO:0000313" key="2">
    <source>
        <dbReference type="Proteomes" id="UP001059971"/>
    </source>
</evidence>
<dbReference type="InterPro" id="IPR030456">
    <property type="entry name" value="TF_fork_head_CS_2"/>
</dbReference>
<dbReference type="Gene3D" id="3.60.10.10">
    <property type="entry name" value="Endonuclease/exonuclease/phosphatase"/>
    <property type="match status" value="1"/>
</dbReference>
<accession>A0ABM7G7B2</accession>
<dbReference type="Proteomes" id="UP001059971">
    <property type="component" value="Chromosome 1"/>
</dbReference>
<dbReference type="InterPro" id="IPR037493">
    <property type="entry name" value="ExoIII-like"/>
</dbReference>
<proteinExistence type="predicted"/>